<dbReference type="Gene3D" id="1.10.287.130">
    <property type="match status" value="1"/>
</dbReference>
<feature type="transmembrane region" description="Helical" evidence="14">
    <location>
        <begin position="331"/>
        <end position="350"/>
    </location>
</feature>
<keyword evidence="12" id="KW-0902">Two-component regulatory system</keyword>
<keyword evidence="11 14" id="KW-1133">Transmembrane helix</keyword>
<dbReference type="Pfam" id="PF00072">
    <property type="entry name" value="Response_reg"/>
    <property type="match status" value="1"/>
</dbReference>
<dbReference type="PROSITE" id="PS50110">
    <property type="entry name" value="RESPONSE_REGULATORY"/>
    <property type="match status" value="1"/>
</dbReference>
<dbReference type="InterPro" id="IPR001789">
    <property type="entry name" value="Sig_transdc_resp-reg_receiver"/>
</dbReference>
<name>A4C8B4_9GAMM</name>
<evidence type="ECO:0000256" key="1">
    <source>
        <dbReference type="ARBA" id="ARBA00000085"/>
    </source>
</evidence>
<dbReference type="PRINTS" id="PR00344">
    <property type="entry name" value="BCTRLSENSOR"/>
</dbReference>
<dbReference type="InterPro" id="IPR011006">
    <property type="entry name" value="CheY-like_superfamily"/>
</dbReference>
<feature type="modified residue" description="4-aspartylphosphate" evidence="13">
    <location>
        <position position="950"/>
    </location>
</feature>
<keyword evidence="9" id="KW-0418">Kinase</keyword>
<dbReference type="SUPFAM" id="SSF55874">
    <property type="entry name" value="ATPase domain of HSP90 chaperone/DNA topoisomerase II/histidine kinase"/>
    <property type="match status" value="1"/>
</dbReference>
<dbReference type="Pfam" id="PF02518">
    <property type="entry name" value="HATPase_c"/>
    <property type="match status" value="1"/>
</dbReference>
<dbReference type="GO" id="GO:0005886">
    <property type="term" value="C:plasma membrane"/>
    <property type="evidence" value="ECO:0007669"/>
    <property type="project" value="UniProtKB-SubCell"/>
</dbReference>
<feature type="domain" description="Response regulatory" evidence="16">
    <location>
        <begin position="898"/>
        <end position="1020"/>
    </location>
</feature>
<evidence type="ECO:0000256" key="10">
    <source>
        <dbReference type="ARBA" id="ARBA00022840"/>
    </source>
</evidence>
<dbReference type="Gene3D" id="3.30.450.20">
    <property type="entry name" value="PAS domain"/>
    <property type="match status" value="2"/>
</dbReference>
<evidence type="ECO:0000256" key="4">
    <source>
        <dbReference type="ARBA" id="ARBA00022475"/>
    </source>
</evidence>
<keyword evidence="7 14" id="KW-0812">Transmembrane</keyword>
<dbReference type="SMART" id="SM00388">
    <property type="entry name" value="HisKA"/>
    <property type="match status" value="1"/>
</dbReference>
<gene>
    <name evidence="17" type="ORF">PTD2_07294</name>
</gene>
<evidence type="ECO:0000256" key="2">
    <source>
        <dbReference type="ARBA" id="ARBA00004651"/>
    </source>
</evidence>
<dbReference type="FunFam" id="3.30.565.10:FF:000010">
    <property type="entry name" value="Sensor histidine kinase RcsC"/>
    <property type="match status" value="1"/>
</dbReference>
<keyword evidence="18" id="KW-1185">Reference proteome</keyword>
<evidence type="ECO:0000313" key="18">
    <source>
        <dbReference type="Proteomes" id="UP000006201"/>
    </source>
</evidence>
<dbReference type="PROSITE" id="PS50109">
    <property type="entry name" value="HIS_KIN"/>
    <property type="match status" value="1"/>
</dbReference>
<evidence type="ECO:0000259" key="15">
    <source>
        <dbReference type="PROSITE" id="PS50109"/>
    </source>
</evidence>
<dbReference type="NCBIfam" id="TIGR00229">
    <property type="entry name" value="sensory_box"/>
    <property type="match status" value="1"/>
</dbReference>
<evidence type="ECO:0000256" key="6">
    <source>
        <dbReference type="ARBA" id="ARBA00022679"/>
    </source>
</evidence>
<dbReference type="AlphaFoldDB" id="A4C8B4"/>
<dbReference type="Pfam" id="PF21623">
    <property type="entry name" value="HK_sensor_dom_bact"/>
    <property type="match status" value="1"/>
</dbReference>
<dbReference type="SUPFAM" id="SSF52172">
    <property type="entry name" value="CheY-like"/>
    <property type="match status" value="2"/>
</dbReference>
<evidence type="ECO:0000256" key="13">
    <source>
        <dbReference type="PROSITE-ProRule" id="PRU00169"/>
    </source>
</evidence>
<dbReference type="InterPro" id="IPR036097">
    <property type="entry name" value="HisK_dim/P_sf"/>
</dbReference>
<dbReference type="Gene3D" id="3.30.565.10">
    <property type="entry name" value="Histidine kinase-like ATPase, C-terminal domain"/>
    <property type="match status" value="1"/>
</dbReference>
<dbReference type="InterPro" id="IPR003594">
    <property type="entry name" value="HATPase_dom"/>
</dbReference>
<keyword evidence="4" id="KW-1003">Cell membrane</keyword>
<evidence type="ECO:0000313" key="17">
    <source>
        <dbReference type="EMBL" id="EAR28829.1"/>
    </source>
</evidence>
<evidence type="ECO:0000256" key="5">
    <source>
        <dbReference type="ARBA" id="ARBA00022553"/>
    </source>
</evidence>
<sequence>MDLRNTLVFRNNRWLPFIGVAVTLFLCLSIYFIYSSYAKESIAEQHRKSLKQLTDKTLLTLEESFATSRNKVQFLHSTPPVSGIGRAFLHDGVDPYDDTTLQQWNKRLQIIFAAFIETNPEIRQIRYITHNNGGKELVRVERRNGQVVITPEELLQQKGQTDYYQEIEKLHPNESYLSDISLNREYGVIENPIWPTYRVAKPIFDENYKFFGFVIINVDATQLLSNLQQQFQYSAFELYILNTEGFFISAAKPSLNFGFDLDKPDATWQQISGNSAIPQYDQILALKFLQQDYWMVGSKALLSTRGNRYLNLVGALSSQQVEVIWHHQRSAVIALMVVIFLIFNILIFVYQKYLNKFLSLYDKQSRYEAIVAGSSDAIINVDKSGTILSWNDSAAYFFDLRENQAQVRKISNIVFSHETNALDTDVLTSVIEQKKPQVFEVEGISNAGEKRILSISLSPVISQSTVIAPSVAALIRDITASRMNEIKIQSMNQSLELQVAERTQELKHATELAIAANQSKSAFVANISHEIRTPLNGIAGMMELLQREDLSDKQLNYLKMAKSSVSTLTVLINDLLDLSKIESGKLDIELVQFNLIETMSSVINSMALRCDEKGLELLFDWTQIQHEELISDAYRIKQVLVNLIGNAIKFTAQGQIVVSAKTYAAAQEQIWLEVVITDTGIGLTPEQQAKLFRPFTQAHANIAKNFGGTGLGLSISQQLVQLLGGEITIHSVVEQGSTFTFTVCTERIKIEEPKFRVPLFLGRKIYIVSDKVKSAEILLRQFQLWQAEVHLFDNHEDLKENLNGTLADLILIDEELADKTLCSWLQSNLISEKTKLIIMERAIAKNSSTINDTHCGYISKPILPEQLLYTYNKLTETRVHPNNVERRDDFPLLSRQYRVLIVDDNEINRVVSSALLEQMPLELVVAENGQIALDLLQDTEHRKFDLILMDCQMPILDGFEATKLIRRGFVGKHYQDVIIIAMTAGAMSGDKDACIQAGMDDFIAKPIDPGAFINKVLAWLEKSKAYD</sequence>
<dbReference type="OrthoDB" id="9810730at2"/>
<keyword evidence="8" id="KW-0547">Nucleotide-binding</keyword>
<dbReference type="eggNOG" id="COG5002">
    <property type="taxonomic scope" value="Bacteria"/>
</dbReference>
<dbReference type="SUPFAM" id="SSF47384">
    <property type="entry name" value="Homodimeric domain of signal transducing histidine kinase"/>
    <property type="match status" value="1"/>
</dbReference>
<evidence type="ECO:0000256" key="3">
    <source>
        <dbReference type="ARBA" id="ARBA00012438"/>
    </source>
</evidence>
<dbReference type="SMART" id="SM00448">
    <property type="entry name" value="REC"/>
    <property type="match status" value="1"/>
</dbReference>
<evidence type="ECO:0000256" key="8">
    <source>
        <dbReference type="ARBA" id="ARBA00022741"/>
    </source>
</evidence>
<keyword evidence="14" id="KW-0472">Membrane</keyword>
<dbReference type="RefSeq" id="WP_009838091.1">
    <property type="nucleotide sequence ID" value="NZ_AAOH01000003.1"/>
</dbReference>
<dbReference type="GO" id="GO:0005524">
    <property type="term" value="F:ATP binding"/>
    <property type="evidence" value="ECO:0007669"/>
    <property type="project" value="UniProtKB-KW"/>
</dbReference>
<evidence type="ECO:0000259" key="16">
    <source>
        <dbReference type="PROSITE" id="PS50110"/>
    </source>
</evidence>
<dbReference type="Pfam" id="PF13426">
    <property type="entry name" value="PAS_9"/>
    <property type="match status" value="1"/>
</dbReference>
<dbReference type="InterPro" id="IPR035965">
    <property type="entry name" value="PAS-like_dom_sf"/>
</dbReference>
<dbReference type="SUPFAM" id="SSF55785">
    <property type="entry name" value="PYP-like sensor domain (PAS domain)"/>
    <property type="match status" value="1"/>
</dbReference>
<dbReference type="InterPro" id="IPR005467">
    <property type="entry name" value="His_kinase_dom"/>
</dbReference>
<dbReference type="CDD" id="cd00130">
    <property type="entry name" value="PAS"/>
    <property type="match status" value="1"/>
</dbReference>
<dbReference type="InterPro" id="IPR036890">
    <property type="entry name" value="HATPase_C_sf"/>
</dbReference>
<keyword evidence="10" id="KW-0067">ATP-binding</keyword>
<dbReference type="GO" id="GO:0000155">
    <property type="term" value="F:phosphorelay sensor kinase activity"/>
    <property type="evidence" value="ECO:0007669"/>
    <property type="project" value="InterPro"/>
</dbReference>
<evidence type="ECO:0000256" key="9">
    <source>
        <dbReference type="ARBA" id="ARBA00022777"/>
    </source>
</evidence>
<dbReference type="SUPFAM" id="SSF103190">
    <property type="entry name" value="Sensory domain-like"/>
    <property type="match status" value="1"/>
</dbReference>
<dbReference type="InterPro" id="IPR004358">
    <property type="entry name" value="Sig_transdc_His_kin-like_C"/>
</dbReference>
<dbReference type="InterPro" id="IPR000014">
    <property type="entry name" value="PAS"/>
</dbReference>
<comment type="caution">
    <text evidence="17">The sequence shown here is derived from an EMBL/GenBank/DDBJ whole genome shotgun (WGS) entry which is preliminary data.</text>
</comment>
<dbReference type="CDD" id="cd16922">
    <property type="entry name" value="HATPase_EvgS-ArcB-TorS-like"/>
    <property type="match status" value="1"/>
</dbReference>
<accession>A4C8B4</accession>
<evidence type="ECO:0000256" key="12">
    <source>
        <dbReference type="ARBA" id="ARBA00023012"/>
    </source>
</evidence>
<dbReference type="CDD" id="cd00082">
    <property type="entry name" value="HisKA"/>
    <property type="match status" value="1"/>
</dbReference>
<comment type="subcellular location">
    <subcellularLocation>
        <location evidence="2">Cell membrane</location>
        <topology evidence="2">Multi-pass membrane protein</topology>
    </subcellularLocation>
</comment>
<organism evidence="17 18">
    <name type="scientific">Pseudoalteromonas tunicata D2</name>
    <dbReference type="NCBI Taxonomy" id="87626"/>
    <lineage>
        <taxon>Bacteria</taxon>
        <taxon>Pseudomonadati</taxon>
        <taxon>Pseudomonadota</taxon>
        <taxon>Gammaproteobacteria</taxon>
        <taxon>Alteromonadales</taxon>
        <taxon>Pseudoalteromonadaceae</taxon>
        <taxon>Pseudoalteromonas</taxon>
    </lineage>
</organism>
<proteinExistence type="predicted"/>
<keyword evidence="6" id="KW-0808">Transferase</keyword>
<dbReference type="InterPro" id="IPR029151">
    <property type="entry name" value="Sensor-like_sf"/>
</dbReference>
<dbReference type="InterPro" id="IPR003661">
    <property type="entry name" value="HisK_dim/P_dom"/>
</dbReference>
<comment type="catalytic activity">
    <reaction evidence="1">
        <text>ATP + protein L-histidine = ADP + protein N-phospho-L-histidine.</text>
        <dbReference type="EC" id="2.7.13.3"/>
    </reaction>
</comment>
<dbReference type="InterPro" id="IPR048760">
    <property type="entry name" value="VP0354-like_sensor_dom"/>
</dbReference>
<dbReference type="PANTHER" id="PTHR45339">
    <property type="entry name" value="HYBRID SIGNAL TRANSDUCTION HISTIDINE KINASE J"/>
    <property type="match status" value="1"/>
</dbReference>
<dbReference type="Gene3D" id="3.40.50.2300">
    <property type="match status" value="2"/>
</dbReference>
<keyword evidence="5 13" id="KW-0597">Phosphoprotein</keyword>
<dbReference type="SMART" id="SM00387">
    <property type="entry name" value="HATPase_c"/>
    <property type="match status" value="1"/>
</dbReference>
<dbReference type="EC" id="2.7.13.3" evidence="3"/>
<dbReference type="Proteomes" id="UP000006201">
    <property type="component" value="Unassembled WGS sequence"/>
</dbReference>
<evidence type="ECO:0000256" key="11">
    <source>
        <dbReference type="ARBA" id="ARBA00022989"/>
    </source>
</evidence>
<dbReference type="STRING" id="87626.PTD2_07294"/>
<dbReference type="HOGENOM" id="CLU_000445_124_0_6"/>
<dbReference type="PANTHER" id="PTHR45339:SF1">
    <property type="entry name" value="HYBRID SIGNAL TRANSDUCTION HISTIDINE KINASE J"/>
    <property type="match status" value="1"/>
</dbReference>
<feature type="domain" description="Histidine kinase" evidence="15">
    <location>
        <begin position="526"/>
        <end position="747"/>
    </location>
</feature>
<evidence type="ECO:0000256" key="14">
    <source>
        <dbReference type="SAM" id="Phobius"/>
    </source>
</evidence>
<evidence type="ECO:0000256" key="7">
    <source>
        <dbReference type="ARBA" id="ARBA00022692"/>
    </source>
</evidence>
<feature type="transmembrane region" description="Helical" evidence="14">
    <location>
        <begin position="14"/>
        <end position="34"/>
    </location>
</feature>
<protein>
    <recommendedName>
        <fullName evidence="3">histidine kinase</fullName>
        <ecNumber evidence="3">2.7.13.3</ecNumber>
    </recommendedName>
</protein>
<reference evidence="17 18" key="1">
    <citation type="submission" date="2006-02" db="EMBL/GenBank/DDBJ databases">
        <authorList>
            <person name="Moran M.A."/>
            <person name="Kjelleberg S."/>
            <person name="Egan S."/>
            <person name="Saunders N."/>
            <person name="Thomas T."/>
            <person name="Ferriera S."/>
            <person name="Johnson J."/>
            <person name="Kravitz S."/>
            <person name="Halpern A."/>
            <person name="Remington K."/>
            <person name="Beeson K."/>
            <person name="Tran B."/>
            <person name="Rogers Y.-H."/>
            <person name="Friedman R."/>
            <person name="Venter J.C."/>
        </authorList>
    </citation>
    <scope>NUCLEOTIDE SEQUENCE [LARGE SCALE GENOMIC DNA]</scope>
    <source>
        <strain evidence="17 18">D2</strain>
    </source>
</reference>
<dbReference type="Pfam" id="PF00512">
    <property type="entry name" value="HisKA"/>
    <property type="match status" value="1"/>
</dbReference>
<dbReference type="EMBL" id="AAOH01000003">
    <property type="protein sequence ID" value="EAR28829.1"/>
    <property type="molecule type" value="Genomic_DNA"/>
</dbReference>
<dbReference type="CDD" id="cd17546">
    <property type="entry name" value="REC_hyHK_CKI1_RcsC-like"/>
    <property type="match status" value="1"/>
</dbReference>